<keyword evidence="1" id="KW-0677">Repeat</keyword>
<dbReference type="Gene3D" id="3.40.50.300">
    <property type="entry name" value="P-loop containing nucleotide triphosphate hydrolases"/>
    <property type="match status" value="1"/>
</dbReference>
<feature type="non-terminal residue" evidence="3">
    <location>
        <position position="1"/>
    </location>
</feature>
<dbReference type="SUPFAM" id="SSF52540">
    <property type="entry name" value="P-loop containing nucleoside triphosphate hydrolases"/>
    <property type="match status" value="1"/>
</dbReference>
<name>A0A0H2RFI6_9AGAM</name>
<dbReference type="Proteomes" id="UP000053477">
    <property type="component" value="Unassembled WGS sequence"/>
</dbReference>
<feature type="non-terminal residue" evidence="3">
    <location>
        <position position="174"/>
    </location>
</feature>
<dbReference type="InParanoid" id="A0A0H2RFI6"/>
<accession>A0A0H2RFI6</accession>
<dbReference type="PANTHER" id="PTHR10039:SF14">
    <property type="entry name" value="NACHT DOMAIN-CONTAINING PROTEIN"/>
    <property type="match status" value="1"/>
</dbReference>
<dbReference type="InterPro" id="IPR027417">
    <property type="entry name" value="P-loop_NTPase"/>
</dbReference>
<reference evidence="3 4" key="1">
    <citation type="submission" date="2015-04" db="EMBL/GenBank/DDBJ databases">
        <title>Complete genome sequence of Schizopora paradoxa KUC8140, a cosmopolitan wood degrader in East Asia.</title>
        <authorList>
            <consortium name="DOE Joint Genome Institute"/>
            <person name="Min B."/>
            <person name="Park H."/>
            <person name="Jang Y."/>
            <person name="Kim J.-J."/>
            <person name="Kim K.H."/>
            <person name="Pangilinan J."/>
            <person name="Lipzen A."/>
            <person name="Riley R."/>
            <person name="Grigoriev I.V."/>
            <person name="Spatafora J.W."/>
            <person name="Choi I.-G."/>
        </authorList>
    </citation>
    <scope>NUCLEOTIDE SEQUENCE [LARGE SCALE GENOMIC DNA]</scope>
    <source>
        <strain evidence="3 4">KUC8140</strain>
    </source>
</reference>
<protein>
    <recommendedName>
        <fullName evidence="2">Nephrocystin 3-like N-terminal domain-containing protein</fullName>
    </recommendedName>
</protein>
<dbReference type="AlphaFoldDB" id="A0A0H2RFI6"/>
<dbReference type="InterPro" id="IPR056884">
    <property type="entry name" value="NPHP3-like_N"/>
</dbReference>
<keyword evidence="4" id="KW-1185">Reference proteome</keyword>
<dbReference type="PANTHER" id="PTHR10039">
    <property type="entry name" value="AMELOGENIN"/>
    <property type="match status" value="1"/>
</dbReference>
<gene>
    <name evidence="3" type="ORF">SCHPADRAFT_802115</name>
</gene>
<evidence type="ECO:0000259" key="2">
    <source>
        <dbReference type="Pfam" id="PF24883"/>
    </source>
</evidence>
<dbReference type="EMBL" id="KQ086021">
    <property type="protein sequence ID" value="KLO10620.1"/>
    <property type="molecule type" value="Genomic_DNA"/>
</dbReference>
<evidence type="ECO:0000313" key="4">
    <source>
        <dbReference type="Proteomes" id="UP000053477"/>
    </source>
</evidence>
<evidence type="ECO:0000313" key="3">
    <source>
        <dbReference type="EMBL" id="KLO10620.1"/>
    </source>
</evidence>
<organism evidence="3 4">
    <name type="scientific">Schizopora paradoxa</name>
    <dbReference type="NCBI Taxonomy" id="27342"/>
    <lineage>
        <taxon>Eukaryota</taxon>
        <taxon>Fungi</taxon>
        <taxon>Dikarya</taxon>
        <taxon>Basidiomycota</taxon>
        <taxon>Agaricomycotina</taxon>
        <taxon>Agaricomycetes</taxon>
        <taxon>Hymenochaetales</taxon>
        <taxon>Schizoporaceae</taxon>
        <taxon>Schizopora</taxon>
    </lineage>
</organism>
<dbReference type="OrthoDB" id="5106486at2759"/>
<sequence length="174" mass="18977">CHPGTRSAVLKLVKDWAINMGSTTRSIFWLCESGGTGKSAVAMSVAQWAAKEVKILGGSFFFDKQAPQCDLQSFISTIAHDLALFDPSKMKSIAQAIDNHSSRSRHNSDSIIASLLPVLDLQVPIVLIVDALDECTEVMAEKIIGLLSTLSESNPHLRIFVTSRPEPHIEDAFQ</sequence>
<feature type="domain" description="Nephrocystin 3-like N-terminal" evidence="2">
    <location>
        <begin position="13"/>
        <end position="164"/>
    </location>
</feature>
<evidence type="ECO:0000256" key="1">
    <source>
        <dbReference type="ARBA" id="ARBA00022737"/>
    </source>
</evidence>
<proteinExistence type="predicted"/>
<dbReference type="STRING" id="27342.A0A0H2RFI6"/>
<dbReference type="Pfam" id="PF24883">
    <property type="entry name" value="NPHP3_N"/>
    <property type="match status" value="1"/>
</dbReference>